<keyword evidence="4 8" id="KW-0479">Metal-binding</keyword>
<evidence type="ECO:0000256" key="5">
    <source>
        <dbReference type="ARBA" id="ARBA00022833"/>
    </source>
</evidence>
<dbReference type="Pfam" id="PF01242">
    <property type="entry name" value="PTPS"/>
    <property type="match status" value="1"/>
</dbReference>
<dbReference type="Proteomes" id="UP001597541">
    <property type="component" value="Unassembled WGS sequence"/>
</dbReference>
<evidence type="ECO:0000256" key="4">
    <source>
        <dbReference type="ARBA" id="ARBA00022723"/>
    </source>
</evidence>
<comment type="pathway">
    <text evidence="1 8">Purine metabolism; 7-cyano-7-deazaguanine biosynthesis.</text>
</comment>
<comment type="similarity">
    <text evidence="2 8">Belongs to the PTPS family. QueD subfamily.</text>
</comment>
<accession>A0ABW5P9B5</accession>
<evidence type="ECO:0000313" key="9">
    <source>
        <dbReference type="EMBL" id="MFD2611783.1"/>
    </source>
</evidence>
<dbReference type="EC" id="4.-.-.-" evidence="8"/>
<comment type="cofactor">
    <cofactor evidence="8">
        <name>Zn(2+)</name>
        <dbReference type="ChEBI" id="CHEBI:29105"/>
    </cofactor>
    <text evidence="8">Binds 1 zinc ion per subunit.</text>
</comment>
<dbReference type="PIRSF" id="PIRSF006113">
    <property type="entry name" value="PTP_synth"/>
    <property type="match status" value="1"/>
</dbReference>
<evidence type="ECO:0000256" key="6">
    <source>
        <dbReference type="ARBA" id="ARBA00023239"/>
    </source>
</evidence>
<dbReference type="SUPFAM" id="SSF55620">
    <property type="entry name" value="Tetrahydrobiopterin biosynthesis enzymes-like"/>
    <property type="match status" value="1"/>
</dbReference>
<dbReference type="EMBL" id="JBHUME010000005">
    <property type="protein sequence ID" value="MFD2611783.1"/>
    <property type="molecule type" value="Genomic_DNA"/>
</dbReference>
<dbReference type="PANTHER" id="PTHR12589">
    <property type="entry name" value="PYRUVOYL TETRAHYDROBIOPTERIN SYNTHASE"/>
    <property type="match status" value="1"/>
</dbReference>
<evidence type="ECO:0000256" key="7">
    <source>
        <dbReference type="ARBA" id="ARBA00048807"/>
    </source>
</evidence>
<evidence type="ECO:0000256" key="1">
    <source>
        <dbReference type="ARBA" id="ARBA00005061"/>
    </source>
</evidence>
<evidence type="ECO:0000313" key="10">
    <source>
        <dbReference type="Proteomes" id="UP001597541"/>
    </source>
</evidence>
<dbReference type="PANTHER" id="PTHR12589:SF7">
    <property type="entry name" value="6-PYRUVOYL TETRAHYDROBIOPTERIN SYNTHASE"/>
    <property type="match status" value="1"/>
</dbReference>
<dbReference type="InterPro" id="IPR038418">
    <property type="entry name" value="6-PTP_synth/QueD_sf"/>
</dbReference>
<keyword evidence="8" id="KW-0671">Queuosine biosynthesis</keyword>
<protein>
    <recommendedName>
        <fullName evidence="3 8">6-carboxy-5,6,7,8-tetrahydropterin synthase</fullName>
        <ecNumber evidence="8">4.-.-.-</ecNumber>
    </recommendedName>
</protein>
<dbReference type="Gene3D" id="3.30.479.10">
    <property type="entry name" value="6-pyruvoyl tetrahydropterin synthase/QueD"/>
    <property type="match status" value="1"/>
</dbReference>
<organism evidence="9 10">
    <name type="scientific">Paenibacillus gansuensis</name>
    <dbReference type="NCBI Taxonomy" id="306542"/>
    <lineage>
        <taxon>Bacteria</taxon>
        <taxon>Bacillati</taxon>
        <taxon>Bacillota</taxon>
        <taxon>Bacilli</taxon>
        <taxon>Bacillales</taxon>
        <taxon>Paenibacillaceae</taxon>
        <taxon>Paenibacillus</taxon>
    </lineage>
</organism>
<dbReference type="InterPro" id="IPR007115">
    <property type="entry name" value="6-PTP_synth/QueD"/>
</dbReference>
<gene>
    <name evidence="9" type="ORF">ACFSUF_05025</name>
</gene>
<evidence type="ECO:0000256" key="3">
    <source>
        <dbReference type="ARBA" id="ARBA00018141"/>
    </source>
</evidence>
<evidence type="ECO:0000256" key="8">
    <source>
        <dbReference type="PIRNR" id="PIRNR006113"/>
    </source>
</evidence>
<sequence length="142" mass="16176">MLFQYYPSVPHSYKYELHKDMNFAAAHFIPASSAGHCADMHGHTYVADITIVGNELDEAGFLVNFADLKKLIHGRYDHTLLNGHEEFNGAPGEESGKFPTTEVVAKQIWERIEAYLSERPNRPHCLQVLVRETPTSYVIYRP</sequence>
<name>A0ABW5P9B5_9BACL</name>
<reference evidence="10" key="1">
    <citation type="journal article" date="2019" name="Int. J. Syst. Evol. Microbiol.">
        <title>The Global Catalogue of Microorganisms (GCM) 10K type strain sequencing project: providing services to taxonomists for standard genome sequencing and annotation.</title>
        <authorList>
            <consortium name="The Broad Institute Genomics Platform"/>
            <consortium name="The Broad Institute Genome Sequencing Center for Infectious Disease"/>
            <person name="Wu L."/>
            <person name="Ma J."/>
        </authorList>
    </citation>
    <scope>NUCLEOTIDE SEQUENCE [LARGE SCALE GENOMIC DNA]</scope>
    <source>
        <strain evidence="10">KCTC 3950</strain>
    </source>
</reference>
<keyword evidence="6 8" id="KW-0456">Lyase</keyword>
<comment type="caution">
    <text evidence="9">The sequence shown here is derived from an EMBL/GenBank/DDBJ whole genome shotgun (WGS) entry which is preliminary data.</text>
</comment>
<proteinExistence type="inferred from homology"/>
<evidence type="ECO:0000256" key="2">
    <source>
        <dbReference type="ARBA" id="ARBA00008900"/>
    </source>
</evidence>
<keyword evidence="10" id="KW-1185">Reference proteome</keyword>
<comment type="catalytic activity">
    <reaction evidence="7 8">
        <text>7,8-dihydroneopterin 3'-triphosphate + H2O = 6-carboxy-5,6,7,8-tetrahydropterin + triphosphate + acetaldehyde + 2 H(+)</text>
        <dbReference type="Rhea" id="RHEA:27966"/>
        <dbReference type="ChEBI" id="CHEBI:15343"/>
        <dbReference type="ChEBI" id="CHEBI:15377"/>
        <dbReference type="ChEBI" id="CHEBI:15378"/>
        <dbReference type="ChEBI" id="CHEBI:18036"/>
        <dbReference type="ChEBI" id="CHEBI:58462"/>
        <dbReference type="ChEBI" id="CHEBI:61032"/>
        <dbReference type="EC" id="4.1.2.50"/>
    </reaction>
</comment>
<dbReference type="RefSeq" id="WP_377600760.1">
    <property type="nucleotide sequence ID" value="NZ_JBHUME010000005.1"/>
</dbReference>
<keyword evidence="5 8" id="KW-0862">Zinc</keyword>